<evidence type="ECO:0000259" key="19">
    <source>
        <dbReference type="PROSITE" id="PS51747"/>
    </source>
</evidence>
<dbReference type="GO" id="GO:0008835">
    <property type="term" value="F:diaminohydroxyphosphoribosylaminopyrimidine deaminase activity"/>
    <property type="evidence" value="ECO:0007669"/>
    <property type="project" value="UniProtKB-EC"/>
</dbReference>
<gene>
    <name evidence="20" type="primary">ribD</name>
    <name evidence="20" type="ORF">ERS852571_00323</name>
</gene>
<organism evidence="20 21">
    <name type="scientific">Anaerostipes hadrus</name>
    <dbReference type="NCBI Taxonomy" id="649756"/>
    <lineage>
        <taxon>Bacteria</taxon>
        <taxon>Bacillati</taxon>
        <taxon>Bacillota</taxon>
        <taxon>Clostridia</taxon>
        <taxon>Lachnospirales</taxon>
        <taxon>Lachnospiraceae</taxon>
        <taxon>Anaerostipes</taxon>
    </lineage>
</organism>
<feature type="binding site" evidence="18">
    <location>
        <position position="49"/>
    </location>
    <ligand>
        <name>Zn(2+)</name>
        <dbReference type="ChEBI" id="CHEBI:29105"/>
        <note>catalytic</note>
    </ligand>
</feature>
<dbReference type="Pfam" id="PF00383">
    <property type="entry name" value="dCMP_cyt_deam_1"/>
    <property type="match status" value="1"/>
</dbReference>
<feature type="binding site" evidence="17">
    <location>
        <position position="167"/>
    </location>
    <ligand>
        <name>substrate</name>
    </ligand>
</feature>
<dbReference type="InterPro" id="IPR024072">
    <property type="entry name" value="DHFR-like_dom_sf"/>
</dbReference>
<dbReference type="Gene3D" id="3.40.140.10">
    <property type="entry name" value="Cytidine Deaminase, domain 2"/>
    <property type="match status" value="1"/>
</dbReference>
<comment type="function">
    <text evidence="1 15">Converts 2,5-diamino-6-(ribosylamino)-4(3h)-pyrimidinone 5'-phosphate into 5-amino-6-(ribosylamino)-2,4(1h,3h)-pyrimidinedione 5'-phosphate.</text>
</comment>
<feature type="binding site" evidence="17">
    <location>
        <position position="199"/>
    </location>
    <ligand>
        <name>NADP(+)</name>
        <dbReference type="ChEBI" id="CHEBI:58349"/>
    </ligand>
</feature>
<evidence type="ECO:0000256" key="8">
    <source>
        <dbReference type="ARBA" id="ARBA00022801"/>
    </source>
</evidence>
<evidence type="ECO:0000313" key="21">
    <source>
        <dbReference type="Proteomes" id="UP000095553"/>
    </source>
</evidence>
<keyword evidence="9 15" id="KW-0862">Zinc</keyword>
<evidence type="ECO:0000256" key="11">
    <source>
        <dbReference type="ARBA" id="ARBA00023002"/>
    </source>
</evidence>
<dbReference type="NCBIfam" id="TIGR00227">
    <property type="entry name" value="ribD_Cterm"/>
    <property type="match status" value="1"/>
</dbReference>
<dbReference type="PIRSF" id="PIRSF006769">
    <property type="entry name" value="RibD"/>
    <property type="match status" value="1"/>
</dbReference>
<feature type="domain" description="CMP/dCMP-type deaminase" evidence="19">
    <location>
        <begin position="1"/>
        <end position="122"/>
    </location>
</feature>
<dbReference type="CDD" id="cd01284">
    <property type="entry name" value="Riboflavin_deaminase-reductase"/>
    <property type="match status" value="1"/>
</dbReference>
<dbReference type="GO" id="GO:0050661">
    <property type="term" value="F:NADP binding"/>
    <property type="evidence" value="ECO:0007669"/>
    <property type="project" value="InterPro"/>
</dbReference>
<dbReference type="UniPathway" id="UPA00275">
    <property type="reaction ID" value="UER00401"/>
</dbReference>
<dbReference type="GO" id="GO:0008270">
    <property type="term" value="F:zinc ion binding"/>
    <property type="evidence" value="ECO:0007669"/>
    <property type="project" value="InterPro"/>
</dbReference>
<comment type="cofactor">
    <cofactor evidence="15 18">
        <name>Zn(2+)</name>
        <dbReference type="ChEBI" id="CHEBI:29105"/>
    </cofactor>
    <text evidence="15 18">Binds 1 zinc ion.</text>
</comment>
<comment type="similarity">
    <text evidence="5 15">In the C-terminal section; belongs to the HTP reductase family.</text>
</comment>
<keyword evidence="8 15" id="KW-0378">Hydrolase</keyword>
<reference evidence="20 21" key="1">
    <citation type="submission" date="2015-09" db="EMBL/GenBank/DDBJ databases">
        <authorList>
            <consortium name="Pathogen Informatics"/>
        </authorList>
    </citation>
    <scope>NUCLEOTIDE SEQUENCE [LARGE SCALE GENOMIC DNA]</scope>
    <source>
        <strain evidence="20 21">2789STDY5834959</strain>
    </source>
</reference>
<dbReference type="InterPro" id="IPR002734">
    <property type="entry name" value="RibDG_C"/>
</dbReference>
<keyword evidence="11 15" id="KW-0560">Oxidoreductase</keyword>
<feature type="binding site" evidence="17">
    <location>
        <position position="220"/>
    </location>
    <ligand>
        <name>NADP(+)</name>
        <dbReference type="ChEBI" id="CHEBI:58349"/>
    </ligand>
</feature>
<evidence type="ECO:0000256" key="7">
    <source>
        <dbReference type="ARBA" id="ARBA00022723"/>
    </source>
</evidence>
<dbReference type="Proteomes" id="UP000095553">
    <property type="component" value="Unassembled WGS sequence"/>
</dbReference>
<dbReference type="InterPro" id="IPR050765">
    <property type="entry name" value="Riboflavin_Biosynth_HTPR"/>
</dbReference>
<evidence type="ECO:0000256" key="18">
    <source>
        <dbReference type="PIRSR" id="PIRSR006769-3"/>
    </source>
</evidence>
<dbReference type="SUPFAM" id="SSF53597">
    <property type="entry name" value="Dihydrofolate reductase-like"/>
    <property type="match status" value="1"/>
</dbReference>
<dbReference type="EMBL" id="CYXY01000002">
    <property type="protein sequence ID" value="CUM74426.1"/>
    <property type="molecule type" value="Genomic_DNA"/>
</dbReference>
<comment type="similarity">
    <text evidence="4 15">In the N-terminal section; belongs to the cytidine and deoxycytidylate deaminase family.</text>
</comment>
<comment type="pathway">
    <text evidence="3 15">Cofactor biosynthesis; riboflavin biosynthesis; 5-amino-6-(D-ribitylamino)uracil from GTP: step 3/4.</text>
</comment>
<evidence type="ECO:0000313" key="20">
    <source>
        <dbReference type="EMBL" id="CUM74426.1"/>
    </source>
</evidence>
<evidence type="ECO:0000256" key="2">
    <source>
        <dbReference type="ARBA" id="ARBA00004882"/>
    </source>
</evidence>
<comment type="catalytic activity">
    <reaction evidence="14 15">
        <text>2,5-diamino-6-hydroxy-4-(5-phosphoribosylamino)-pyrimidine + H2O + H(+) = 5-amino-6-(5-phospho-D-ribosylamino)uracil + NH4(+)</text>
        <dbReference type="Rhea" id="RHEA:21868"/>
        <dbReference type="ChEBI" id="CHEBI:15377"/>
        <dbReference type="ChEBI" id="CHEBI:15378"/>
        <dbReference type="ChEBI" id="CHEBI:28938"/>
        <dbReference type="ChEBI" id="CHEBI:58453"/>
        <dbReference type="ChEBI" id="CHEBI:58614"/>
        <dbReference type="EC" id="3.5.4.26"/>
    </reaction>
</comment>
<feature type="binding site" evidence="17">
    <location>
        <position position="291"/>
    </location>
    <ligand>
        <name>substrate</name>
    </ligand>
</feature>
<dbReference type="EC" id="3.5.4.26" evidence="15"/>
<evidence type="ECO:0000256" key="14">
    <source>
        <dbReference type="ARBA" id="ARBA00049886"/>
    </source>
</evidence>
<dbReference type="InterPro" id="IPR002125">
    <property type="entry name" value="CMP_dCMP_dom"/>
</dbReference>
<evidence type="ECO:0000256" key="1">
    <source>
        <dbReference type="ARBA" id="ARBA00002151"/>
    </source>
</evidence>
<feature type="binding site" evidence="17">
    <location>
        <position position="169"/>
    </location>
    <ligand>
        <name>NADP(+)</name>
        <dbReference type="ChEBI" id="CHEBI:58349"/>
    </ligand>
</feature>
<dbReference type="PANTHER" id="PTHR38011:SF7">
    <property type="entry name" value="2,5-DIAMINO-6-RIBOSYLAMINO-4(3H)-PYRIMIDINONE 5'-PHOSPHATE REDUCTASE"/>
    <property type="match status" value="1"/>
</dbReference>
<dbReference type="InterPro" id="IPR011549">
    <property type="entry name" value="RibD_C"/>
</dbReference>
<evidence type="ECO:0000256" key="17">
    <source>
        <dbReference type="PIRSR" id="PIRSR006769-2"/>
    </source>
</evidence>
<name>A0A173R9J7_ANAHA</name>
<dbReference type="Gene3D" id="3.40.430.10">
    <property type="entry name" value="Dihydrofolate Reductase, subunit A"/>
    <property type="match status" value="1"/>
</dbReference>
<dbReference type="InterPro" id="IPR004794">
    <property type="entry name" value="Eubact_RibD"/>
</dbReference>
<evidence type="ECO:0000256" key="5">
    <source>
        <dbReference type="ARBA" id="ARBA00007417"/>
    </source>
</evidence>
<feature type="binding site" evidence="17">
    <location>
        <position position="203"/>
    </location>
    <ligand>
        <name>substrate</name>
    </ligand>
</feature>
<dbReference type="FunFam" id="3.40.140.10:FF:000025">
    <property type="entry name" value="Riboflavin biosynthesis protein RibD"/>
    <property type="match status" value="1"/>
</dbReference>
<sequence>MKEEYMRRAIELAKKGCGYTNPNPLVGAVIVKDQRVIGEGYHEKIGGLHAERNALKNCIEDPEGAEIYVTLEPCCHYGKTPPCTEALIEAGIKKVYVGNLDPNPKVAGGGIKILNDHGIETETGILEEECRQLNDIFFHYIQNDIPYIALKYAMTLDGKIATATGESKWITGEEARRHVHTLRHQYAAIMAGIGTVLADDPMLNARIEHGNDPIRVICDSNLRISEGSNIVKTAREIPTIIATISKDQEKIAKLEQKGCKILKTSEQDGKVNVKEVLKQLRNMEIDSVLVEGGGILNESLIKNDCVHKVYAYIAPKLFGGEKAKTPVEGKGIERIQEALVFDELKATPLGNDILLEGKVRSCLPES</sequence>
<keyword evidence="12" id="KW-0511">Multifunctional enzyme</keyword>
<feature type="binding site" evidence="17">
    <location>
        <begin position="293"/>
        <end position="299"/>
    </location>
    <ligand>
        <name>NADP(+)</name>
        <dbReference type="ChEBI" id="CHEBI:58349"/>
    </ligand>
</feature>
<dbReference type="Pfam" id="PF01872">
    <property type="entry name" value="RibD_C"/>
    <property type="match status" value="1"/>
</dbReference>
<evidence type="ECO:0000256" key="16">
    <source>
        <dbReference type="PIRSR" id="PIRSR006769-1"/>
    </source>
</evidence>
<dbReference type="EC" id="1.1.1.193" evidence="15"/>
<feature type="binding site" evidence="17">
    <location>
        <position position="206"/>
    </location>
    <ligand>
        <name>substrate</name>
    </ligand>
</feature>
<dbReference type="NCBIfam" id="TIGR00326">
    <property type="entry name" value="eubact_ribD"/>
    <property type="match status" value="1"/>
</dbReference>
<evidence type="ECO:0000256" key="12">
    <source>
        <dbReference type="ARBA" id="ARBA00023268"/>
    </source>
</evidence>
<feature type="binding site" evidence="18">
    <location>
        <position position="83"/>
    </location>
    <ligand>
        <name>Zn(2+)</name>
        <dbReference type="ChEBI" id="CHEBI:29105"/>
        <note>catalytic</note>
    </ligand>
</feature>
<feature type="active site" description="Proton donor" evidence="16">
    <location>
        <position position="51"/>
    </location>
</feature>
<evidence type="ECO:0000256" key="10">
    <source>
        <dbReference type="ARBA" id="ARBA00022857"/>
    </source>
</evidence>
<evidence type="ECO:0000256" key="6">
    <source>
        <dbReference type="ARBA" id="ARBA00022619"/>
    </source>
</evidence>
<comment type="catalytic activity">
    <reaction evidence="13 15">
        <text>5-amino-6-(5-phospho-D-ribitylamino)uracil + NADP(+) = 5-amino-6-(5-phospho-D-ribosylamino)uracil + NADPH + H(+)</text>
        <dbReference type="Rhea" id="RHEA:17845"/>
        <dbReference type="ChEBI" id="CHEBI:15378"/>
        <dbReference type="ChEBI" id="CHEBI:57783"/>
        <dbReference type="ChEBI" id="CHEBI:58349"/>
        <dbReference type="ChEBI" id="CHEBI:58421"/>
        <dbReference type="ChEBI" id="CHEBI:58453"/>
        <dbReference type="EC" id="1.1.1.193"/>
    </reaction>
</comment>
<keyword evidence="7 15" id="KW-0479">Metal-binding</keyword>
<protein>
    <recommendedName>
        <fullName evidence="15">Riboflavin biosynthesis protein RibD</fullName>
    </recommendedName>
    <domain>
        <recommendedName>
            <fullName evidence="15">Diaminohydroxyphosphoribosylaminopyrimidine deaminase</fullName>
            <shortName evidence="15">DRAP deaminase</shortName>
            <ecNumber evidence="15">3.5.4.26</ecNumber>
        </recommendedName>
        <alternativeName>
            <fullName evidence="15">Riboflavin-specific deaminase</fullName>
        </alternativeName>
    </domain>
    <domain>
        <recommendedName>
            <fullName evidence="15">5-amino-6-(5-phosphoribosylamino)uracil reductase</fullName>
            <ecNumber evidence="15">1.1.1.193</ecNumber>
        </recommendedName>
        <alternativeName>
            <fullName evidence="15">HTP reductase</fullName>
        </alternativeName>
    </domain>
</protein>
<keyword evidence="6 15" id="KW-0686">Riboflavin biosynthesis</keyword>
<evidence type="ECO:0000256" key="3">
    <source>
        <dbReference type="ARBA" id="ARBA00004910"/>
    </source>
</evidence>
<dbReference type="GO" id="GO:0009231">
    <property type="term" value="P:riboflavin biosynthetic process"/>
    <property type="evidence" value="ECO:0007669"/>
    <property type="project" value="UniProtKB-UniPathway"/>
</dbReference>
<evidence type="ECO:0000256" key="15">
    <source>
        <dbReference type="PIRNR" id="PIRNR006769"/>
    </source>
</evidence>
<accession>A0A173R9J7</accession>
<dbReference type="SUPFAM" id="SSF53927">
    <property type="entry name" value="Cytidine deaminase-like"/>
    <property type="match status" value="1"/>
</dbReference>
<feature type="binding site" evidence="17">
    <location>
        <position position="183"/>
    </location>
    <ligand>
        <name>substrate</name>
    </ligand>
</feature>
<evidence type="ECO:0000256" key="9">
    <source>
        <dbReference type="ARBA" id="ARBA00022833"/>
    </source>
</evidence>
<feature type="binding site" evidence="18">
    <location>
        <position position="74"/>
    </location>
    <ligand>
        <name>Zn(2+)</name>
        <dbReference type="ChEBI" id="CHEBI:29105"/>
        <note>catalytic</note>
    </ligand>
</feature>
<evidence type="ECO:0000256" key="4">
    <source>
        <dbReference type="ARBA" id="ARBA00005259"/>
    </source>
</evidence>
<dbReference type="PROSITE" id="PS51747">
    <property type="entry name" value="CYT_DCMP_DEAMINASES_2"/>
    <property type="match status" value="1"/>
</dbReference>
<dbReference type="GO" id="GO:0008703">
    <property type="term" value="F:5-amino-6-(5-phosphoribosylamino)uracil reductase activity"/>
    <property type="evidence" value="ECO:0007669"/>
    <property type="project" value="UniProtKB-EC"/>
</dbReference>
<feature type="binding site" evidence="17">
    <location>
        <position position="153"/>
    </location>
    <ligand>
        <name>NADP(+)</name>
        <dbReference type="ChEBI" id="CHEBI:58349"/>
    </ligand>
</feature>
<proteinExistence type="inferred from homology"/>
<dbReference type="PROSITE" id="PS00903">
    <property type="entry name" value="CYT_DCMP_DEAMINASES_1"/>
    <property type="match status" value="1"/>
</dbReference>
<dbReference type="InterPro" id="IPR016192">
    <property type="entry name" value="APOBEC/CMP_deaminase_Zn-bd"/>
</dbReference>
<comment type="pathway">
    <text evidence="2 15">Cofactor biosynthesis; riboflavin biosynthesis; 5-amino-6-(D-ribitylamino)uracil from GTP: step 2/4.</text>
</comment>
<keyword evidence="10 15" id="KW-0521">NADP</keyword>
<dbReference type="AlphaFoldDB" id="A0A173R9J7"/>
<feature type="binding site" evidence="17">
    <location>
        <position position="195"/>
    </location>
    <ligand>
        <name>NADP(+)</name>
        <dbReference type="ChEBI" id="CHEBI:58349"/>
    </ligand>
</feature>
<dbReference type="PANTHER" id="PTHR38011">
    <property type="entry name" value="DIHYDROFOLATE REDUCTASE FAMILY PROTEIN (AFU_ORTHOLOGUE AFUA_8G06820)"/>
    <property type="match status" value="1"/>
</dbReference>
<dbReference type="InterPro" id="IPR016193">
    <property type="entry name" value="Cytidine_deaminase-like"/>
</dbReference>
<evidence type="ECO:0000256" key="13">
    <source>
        <dbReference type="ARBA" id="ARBA00049861"/>
    </source>
</evidence>